<dbReference type="SMART" id="SM00382">
    <property type="entry name" value="AAA"/>
    <property type="match status" value="1"/>
</dbReference>
<evidence type="ECO:0000256" key="5">
    <source>
        <dbReference type="SAM" id="MobiDB-lite"/>
    </source>
</evidence>
<dbReference type="SUPFAM" id="SSF52540">
    <property type="entry name" value="P-loop containing nucleoside triphosphate hydrolases"/>
    <property type="match status" value="1"/>
</dbReference>
<dbReference type="CDD" id="cd03255">
    <property type="entry name" value="ABC_MJ0796_LolCDE_FtsE"/>
    <property type="match status" value="1"/>
</dbReference>
<evidence type="ECO:0000313" key="7">
    <source>
        <dbReference type="EMBL" id="MDK2123265.1"/>
    </source>
</evidence>
<evidence type="ECO:0000313" key="8">
    <source>
        <dbReference type="Proteomes" id="UP001172778"/>
    </source>
</evidence>
<dbReference type="Pfam" id="PF00005">
    <property type="entry name" value="ABC_tran"/>
    <property type="match status" value="1"/>
</dbReference>
<name>A0ABT7DVS2_9NEIS</name>
<accession>A0ABT7DVS2</accession>
<keyword evidence="1" id="KW-0813">Transport</keyword>
<keyword evidence="4 7" id="KW-0067">ATP-binding</keyword>
<dbReference type="InterPro" id="IPR017871">
    <property type="entry name" value="ABC_transporter-like_CS"/>
</dbReference>
<sequence length="245" mass="26462">MGHLQPPPSPQSQPLAPASRPQPPILAVESVTKHYRRGSERIVALTDLSFSIDAPEVVAIAGPSGSGKSTLLNLLARFDVPDSGEVRLDGQDLASISPAALDEFRNRKLGFVFQQFNLLPVLSALENVELALAPQALSRAQRRERAIAMLERVGMGYRLAHKPGELSGGQQQRVAIARALVGRPRFVIADEPTGNLDSKTAAEILQLISELNQTMQTTFVIATHDPRVMQLANSVIELADGQRIG</sequence>
<dbReference type="InterPro" id="IPR003593">
    <property type="entry name" value="AAA+_ATPase"/>
</dbReference>
<dbReference type="PROSITE" id="PS00211">
    <property type="entry name" value="ABC_TRANSPORTER_1"/>
    <property type="match status" value="1"/>
</dbReference>
<dbReference type="InterPro" id="IPR027417">
    <property type="entry name" value="P-loop_NTPase"/>
</dbReference>
<keyword evidence="2" id="KW-0472">Membrane</keyword>
<dbReference type="PANTHER" id="PTHR24220:SF86">
    <property type="entry name" value="ABC TRANSPORTER ABCH.1"/>
    <property type="match status" value="1"/>
</dbReference>
<keyword evidence="3" id="KW-0547">Nucleotide-binding</keyword>
<dbReference type="Proteomes" id="UP001172778">
    <property type="component" value="Unassembled WGS sequence"/>
</dbReference>
<dbReference type="Gene3D" id="3.40.50.300">
    <property type="entry name" value="P-loop containing nucleotide triphosphate hydrolases"/>
    <property type="match status" value="1"/>
</dbReference>
<dbReference type="RefSeq" id="WP_284099559.1">
    <property type="nucleotide sequence ID" value="NZ_JARRAF010000004.1"/>
</dbReference>
<dbReference type="GO" id="GO:0005524">
    <property type="term" value="F:ATP binding"/>
    <property type="evidence" value="ECO:0007669"/>
    <property type="project" value="UniProtKB-KW"/>
</dbReference>
<dbReference type="InterPro" id="IPR015854">
    <property type="entry name" value="ABC_transpr_LolD-like"/>
</dbReference>
<evidence type="ECO:0000256" key="3">
    <source>
        <dbReference type="ARBA" id="ARBA00022741"/>
    </source>
</evidence>
<protein>
    <submittedName>
        <fullName evidence="7">ABC transporter ATP-binding protein</fullName>
    </submittedName>
</protein>
<proteinExistence type="predicted"/>
<reference evidence="7" key="1">
    <citation type="submission" date="2023-03" db="EMBL/GenBank/DDBJ databases">
        <title>Chitinimonas shenzhenensis gen. nov., sp. nov., a novel member of family Burkholderiaceae isolated from activated sludge collected in Shen Zhen, China.</title>
        <authorList>
            <person name="Wang X."/>
        </authorList>
    </citation>
    <scope>NUCLEOTIDE SEQUENCE</scope>
    <source>
        <strain evidence="7">DQS-5</strain>
    </source>
</reference>
<comment type="caution">
    <text evidence="7">The sequence shown here is derived from an EMBL/GenBank/DDBJ whole genome shotgun (WGS) entry which is preliminary data.</text>
</comment>
<feature type="region of interest" description="Disordered" evidence="5">
    <location>
        <begin position="1"/>
        <end position="22"/>
    </location>
</feature>
<dbReference type="EMBL" id="JARRAF010000004">
    <property type="protein sequence ID" value="MDK2123265.1"/>
    <property type="molecule type" value="Genomic_DNA"/>
</dbReference>
<feature type="domain" description="ABC transporter" evidence="6">
    <location>
        <begin position="26"/>
        <end position="244"/>
    </location>
</feature>
<dbReference type="PANTHER" id="PTHR24220">
    <property type="entry name" value="IMPORT ATP-BINDING PROTEIN"/>
    <property type="match status" value="1"/>
</dbReference>
<evidence type="ECO:0000256" key="4">
    <source>
        <dbReference type="ARBA" id="ARBA00022840"/>
    </source>
</evidence>
<evidence type="ECO:0000256" key="2">
    <source>
        <dbReference type="ARBA" id="ARBA00022475"/>
    </source>
</evidence>
<dbReference type="InterPro" id="IPR003439">
    <property type="entry name" value="ABC_transporter-like_ATP-bd"/>
</dbReference>
<dbReference type="InterPro" id="IPR017911">
    <property type="entry name" value="MacB-like_ATP-bd"/>
</dbReference>
<gene>
    <name evidence="7" type="ORF">PZA18_04275</name>
</gene>
<evidence type="ECO:0000256" key="1">
    <source>
        <dbReference type="ARBA" id="ARBA00022448"/>
    </source>
</evidence>
<keyword evidence="8" id="KW-1185">Reference proteome</keyword>
<evidence type="ECO:0000259" key="6">
    <source>
        <dbReference type="PROSITE" id="PS50893"/>
    </source>
</evidence>
<keyword evidence="2" id="KW-1003">Cell membrane</keyword>
<organism evidence="7 8">
    <name type="scientific">Parachitinimonas caeni</name>
    <dbReference type="NCBI Taxonomy" id="3031301"/>
    <lineage>
        <taxon>Bacteria</taxon>
        <taxon>Pseudomonadati</taxon>
        <taxon>Pseudomonadota</taxon>
        <taxon>Betaproteobacteria</taxon>
        <taxon>Neisseriales</taxon>
        <taxon>Chitinibacteraceae</taxon>
        <taxon>Parachitinimonas</taxon>
    </lineage>
</organism>
<feature type="compositionally biased region" description="Pro residues" evidence="5">
    <location>
        <begin position="1"/>
        <end position="11"/>
    </location>
</feature>
<dbReference type="PROSITE" id="PS50893">
    <property type="entry name" value="ABC_TRANSPORTER_2"/>
    <property type="match status" value="1"/>
</dbReference>